<dbReference type="Proteomes" id="UP000885822">
    <property type="component" value="Unassembled WGS sequence"/>
</dbReference>
<dbReference type="InterPro" id="IPR012336">
    <property type="entry name" value="Thioredoxin-like_fold"/>
</dbReference>
<evidence type="ECO:0000313" key="2">
    <source>
        <dbReference type="EMBL" id="HDK38098.1"/>
    </source>
</evidence>
<protein>
    <submittedName>
        <fullName evidence="2">Thioredoxin</fullName>
    </submittedName>
</protein>
<comment type="caution">
    <text evidence="2">The sequence shown here is derived from an EMBL/GenBank/DDBJ whole genome shotgun (WGS) entry which is preliminary data.</text>
</comment>
<dbReference type="EMBL" id="DRCV01000164">
    <property type="protein sequence ID" value="HDK38098.1"/>
    <property type="molecule type" value="Genomic_DNA"/>
</dbReference>
<feature type="domain" description="Thioredoxin" evidence="1">
    <location>
        <begin position="13"/>
        <end position="163"/>
    </location>
</feature>
<organism evidence="2">
    <name type="scientific">Thiolapillus brandeum</name>
    <dbReference type="NCBI Taxonomy" id="1076588"/>
    <lineage>
        <taxon>Bacteria</taxon>
        <taxon>Pseudomonadati</taxon>
        <taxon>Pseudomonadota</taxon>
        <taxon>Gammaproteobacteria</taxon>
        <taxon>Chromatiales</taxon>
        <taxon>Sedimenticolaceae</taxon>
        <taxon>Thiolapillus</taxon>
    </lineage>
</organism>
<dbReference type="Gene3D" id="3.40.30.10">
    <property type="entry name" value="Glutaredoxin"/>
    <property type="match status" value="2"/>
</dbReference>
<accession>A0A831KC49</accession>
<reference evidence="2" key="1">
    <citation type="journal article" date="2020" name="mSystems">
        <title>Genome- and Community-Level Interaction Insights into Carbon Utilization and Element Cycling Functions of Hydrothermarchaeota in Hydrothermal Sediment.</title>
        <authorList>
            <person name="Zhou Z."/>
            <person name="Liu Y."/>
            <person name="Xu W."/>
            <person name="Pan J."/>
            <person name="Luo Z.H."/>
            <person name="Li M."/>
        </authorList>
    </citation>
    <scope>NUCLEOTIDE SEQUENCE [LARGE SCALE GENOMIC DNA]</scope>
    <source>
        <strain evidence="2">HyVt-26</strain>
    </source>
</reference>
<dbReference type="PROSITE" id="PS51352">
    <property type="entry name" value="THIOREDOXIN_2"/>
    <property type="match status" value="1"/>
</dbReference>
<dbReference type="SUPFAM" id="SSF52833">
    <property type="entry name" value="Thioredoxin-like"/>
    <property type="match status" value="2"/>
</dbReference>
<dbReference type="InterPro" id="IPR013766">
    <property type="entry name" value="Thioredoxin_domain"/>
</dbReference>
<evidence type="ECO:0000259" key="1">
    <source>
        <dbReference type="PROSITE" id="PS51352"/>
    </source>
</evidence>
<dbReference type="AlphaFoldDB" id="A0A831KC49"/>
<dbReference type="InterPro" id="IPR036249">
    <property type="entry name" value="Thioredoxin-like_sf"/>
</dbReference>
<dbReference type="InterPro" id="IPR041737">
    <property type="entry name" value="SoxW"/>
</dbReference>
<gene>
    <name evidence="2" type="ORF">ENG92_03680</name>
</gene>
<dbReference type="Pfam" id="PF13098">
    <property type="entry name" value="Thioredoxin_2"/>
    <property type="match status" value="2"/>
</dbReference>
<dbReference type="CDD" id="cd02951">
    <property type="entry name" value="SoxW"/>
    <property type="match status" value="1"/>
</dbReference>
<proteinExistence type="predicted"/>
<name>A0A831KC49_9GAMM</name>
<sequence>MALLLIFYSSSFLAAAEQEDPLIFDDVPLKEMFQHPEWFKDSFLDLQEDLQEALDNGKQGIIVYFGQKRCPYCRQLMEINFKQPDIVKYTRDNFDVIAIDIWSPEEVTDPAGNTMSQRDYALKMRTNFTPSLVFYDAEGNIALRLRGYYPPYQFRAALEYVAGEHYKRERFNVYLARGDSTLRFEAEDMVEEDFFLPPPHNLDRSRFPGERPLAVFFEQGNCHACDILHTQLLRQPAIQGLFGAFESVQLDMHADDPVITPGGKRLSARQWANSLGIFYAPTLIFFDEKGQEIIRVDSVVHFFRLRNVLNYVLTKGYLSHPSFQLWRSAERNR</sequence>